<accession>A0A0U1DR24</accession>
<evidence type="ECO:0000313" key="2">
    <source>
        <dbReference type="Proteomes" id="UP000199601"/>
    </source>
</evidence>
<evidence type="ECO:0000313" key="1">
    <source>
        <dbReference type="EMBL" id="CQD20129.1"/>
    </source>
</evidence>
<gene>
    <name evidence="1" type="ORF">BN000_04780</name>
</gene>
<reference evidence="2" key="1">
    <citation type="submission" date="2015-03" db="EMBL/GenBank/DDBJ databases">
        <authorList>
            <person name="Urmite Genomes"/>
        </authorList>
    </citation>
    <scope>NUCLEOTIDE SEQUENCE [LARGE SCALE GENOMIC DNA]</scope>
    <source>
        <strain evidence="2">CSUR P1344</strain>
    </source>
</reference>
<keyword evidence="2" id="KW-1185">Reference proteome</keyword>
<dbReference type="OrthoDB" id="4733078at2"/>
<sequence>MPSATDGCPSLTDSDVDELAYEFLHSPYAGDTYVDWRLDQRLDGFLRHRGLVRLVEDGDAYGLILNRVMAYIGELRRRR</sequence>
<organism evidence="1 2">
    <name type="scientific">Mycobacterium europaeum</name>
    <dbReference type="NCBI Taxonomy" id="761804"/>
    <lineage>
        <taxon>Bacteria</taxon>
        <taxon>Bacillati</taxon>
        <taxon>Actinomycetota</taxon>
        <taxon>Actinomycetes</taxon>
        <taxon>Mycobacteriales</taxon>
        <taxon>Mycobacteriaceae</taxon>
        <taxon>Mycobacterium</taxon>
        <taxon>Mycobacterium simiae complex</taxon>
    </lineage>
</organism>
<dbReference type="STRING" id="761804.BN000_04780"/>
<name>A0A0U1DR24_9MYCO</name>
<protein>
    <submittedName>
        <fullName evidence="1">Uncharacterized protein</fullName>
    </submittedName>
</protein>
<dbReference type="AlphaFoldDB" id="A0A0U1DR24"/>
<dbReference type="Proteomes" id="UP000199601">
    <property type="component" value="Unassembled WGS sequence"/>
</dbReference>
<dbReference type="RefSeq" id="WP_085243383.1">
    <property type="nucleotide sequence ID" value="NZ_CTEC01000002.1"/>
</dbReference>
<proteinExistence type="predicted"/>
<dbReference type="EMBL" id="CTEC01000002">
    <property type="protein sequence ID" value="CQD20129.1"/>
    <property type="molecule type" value="Genomic_DNA"/>
</dbReference>